<name>A0ABQ3GGR5_9MICC</name>
<organism evidence="4 5">
    <name type="scientific">Zhihengliuella salsuginis</name>
    <dbReference type="NCBI Taxonomy" id="578222"/>
    <lineage>
        <taxon>Bacteria</taxon>
        <taxon>Bacillati</taxon>
        <taxon>Actinomycetota</taxon>
        <taxon>Actinomycetes</taxon>
        <taxon>Micrococcales</taxon>
        <taxon>Micrococcaceae</taxon>
        <taxon>Zhihengliuella</taxon>
    </lineage>
</organism>
<proteinExistence type="predicted"/>
<keyword evidence="1 2" id="KW-0238">DNA-binding</keyword>
<gene>
    <name evidence="4" type="ORF">GCM10008096_13450</name>
</gene>
<evidence type="ECO:0000313" key="5">
    <source>
        <dbReference type="Proteomes" id="UP000642819"/>
    </source>
</evidence>
<dbReference type="EMBL" id="BMXK01000005">
    <property type="protein sequence ID" value="GHD05062.1"/>
    <property type="molecule type" value="Genomic_DNA"/>
</dbReference>
<protein>
    <recommendedName>
        <fullName evidence="3">HTH tetR-type domain-containing protein</fullName>
    </recommendedName>
</protein>
<dbReference type="Pfam" id="PF17940">
    <property type="entry name" value="TetR_C_31"/>
    <property type="match status" value="1"/>
</dbReference>
<keyword evidence="5" id="KW-1185">Reference proteome</keyword>
<dbReference type="RefSeq" id="WP_189349370.1">
    <property type="nucleotide sequence ID" value="NZ_BMXK01000005.1"/>
</dbReference>
<dbReference type="InterPro" id="IPR001647">
    <property type="entry name" value="HTH_TetR"/>
</dbReference>
<feature type="DNA-binding region" description="H-T-H motif" evidence="2">
    <location>
        <begin position="27"/>
        <end position="46"/>
    </location>
</feature>
<accession>A0ABQ3GGR5</accession>
<dbReference type="Gene3D" id="1.10.357.10">
    <property type="entry name" value="Tetracycline Repressor, domain 2"/>
    <property type="match status" value="1"/>
</dbReference>
<evidence type="ECO:0000259" key="3">
    <source>
        <dbReference type="PROSITE" id="PS50977"/>
    </source>
</evidence>
<comment type="caution">
    <text evidence="4">The sequence shown here is derived from an EMBL/GenBank/DDBJ whole genome shotgun (WGS) entry which is preliminary data.</text>
</comment>
<dbReference type="InterPro" id="IPR041583">
    <property type="entry name" value="TetR_C_31"/>
</dbReference>
<dbReference type="PROSITE" id="PS50977">
    <property type="entry name" value="HTH_TETR_2"/>
    <property type="match status" value="1"/>
</dbReference>
<reference evidence="5" key="1">
    <citation type="journal article" date="2019" name="Int. J. Syst. Evol. Microbiol.">
        <title>The Global Catalogue of Microorganisms (GCM) 10K type strain sequencing project: providing services to taxonomists for standard genome sequencing and annotation.</title>
        <authorList>
            <consortium name="The Broad Institute Genomics Platform"/>
            <consortium name="The Broad Institute Genome Sequencing Center for Infectious Disease"/>
            <person name="Wu L."/>
            <person name="Ma J."/>
        </authorList>
    </citation>
    <scope>NUCLEOTIDE SEQUENCE [LARGE SCALE GENOMIC DNA]</scope>
    <source>
        <strain evidence="5">KCTC 19466</strain>
    </source>
</reference>
<evidence type="ECO:0000313" key="4">
    <source>
        <dbReference type="EMBL" id="GHD05062.1"/>
    </source>
</evidence>
<feature type="domain" description="HTH tetR-type" evidence="3">
    <location>
        <begin position="4"/>
        <end position="64"/>
    </location>
</feature>
<dbReference type="InterPro" id="IPR009057">
    <property type="entry name" value="Homeodomain-like_sf"/>
</dbReference>
<evidence type="ECO:0000256" key="1">
    <source>
        <dbReference type="ARBA" id="ARBA00023125"/>
    </source>
</evidence>
<sequence>MAGTDRRDAIAEAVLELVSHGGARALSHGAIDTHLGLPRGSSSYYFRTRTHLISAAADRLIERSRAQFSALATTLPRAPTARQAAEAIAGYADHLATRRVDEVRARFALAPEVDDPSVHQRLTRTFFSPGAAAALCEALGHPDPAASARGLLAYLEGVTAQAALGVPDARADVVLLERLLTPPDPH</sequence>
<dbReference type="SUPFAM" id="SSF46689">
    <property type="entry name" value="Homeodomain-like"/>
    <property type="match status" value="1"/>
</dbReference>
<evidence type="ECO:0000256" key="2">
    <source>
        <dbReference type="PROSITE-ProRule" id="PRU00335"/>
    </source>
</evidence>
<dbReference type="Proteomes" id="UP000642819">
    <property type="component" value="Unassembled WGS sequence"/>
</dbReference>